<evidence type="ECO:0000256" key="2">
    <source>
        <dbReference type="SAM" id="SignalP"/>
    </source>
</evidence>
<keyword evidence="4" id="KW-1185">Reference proteome</keyword>
<feature type="region of interest" description="Disordered" evidence="1">
    <location>
        <begin position="26"/>
        <end position="49"/>
    </location>
</feature>
<accession>A0A840X7S5</accession>
<dbReference type="RefSeq" id="WP_153982262.1">
    <property type="nucleotide sequence ID" value="NZ_BAAANZ010000002.1"/>
</dbReference>
<comment type="caution">
    <text evidence="3">The sequence shown here is derived from an EMBL/GenBank/DDBJ whole genome shotgun (WGS) entry which is preliminary data.</text>
</comment>
<sequence length="199" mass="19996">MRRAPIVVTAATAALLALTACSVGEPTEAETDGATDPEASASSDPVDPTDPGCLVGDWRIAQDQMQVFYDAVSAASEGLALTIVGDTGLSFTDTEYLYTPGFTLQLEVAGLVGEGVTTGSIGGTWTADAGVITTAVGDNSLSTIVTINGVTQDASDLLGGIIASDPINEAPFDCSDPTAPVLQFDTGSGRVPVALTPAG</sequence>
<evidence type="ECO:0000313" key="4">
    <source>
        <dbReference type="Proteomes" id="UP000552883"/>
    </source>
</evidence>
<evidence type="ECO:0000313" key="3">
    <source>
        <dbReference type="EMBL" id="MBB5618291.1"/>
    </source>
</evidence>
<dbReference type="AlphaFoldDB" id="A0A840X7S5"/>
<organism evidence="3 4">
    <name type="scientific">Microcella frigidaquae</name>
    <dbReference type="NCBI Taxonomy" id="424758"/>
    <lineage>
        <taxon>Bacteria</taxon>
        <taxon>Bacillati</taxon>
        <taxon>Actinomycetota</taxon>
        <taxon>Actinomycetes</taxon>
        <taxon>Micrococcales</taxon>
        <taxon>Microbacteriaceae</taxon>
        <taxon>Microcella</taxon>
    </lineage>
</organism>
<evidence type="ECO:0000256" key="1">
    <source>
        <dbReference type="SAM" id="MobiDB-lite"/>
    </source>
</evidence>
<evidence type="ECO:0008006" key="5">
    <source>
        <dbReference type="Google" id="ProtNLM"/>
    </source>
</evidence>
<feature type="chain" id="PRO_5038379846" description="Lipoprotein" evidence="2">
    <location>
        <begin position="23"/>
        <end position="199"/>
    </location>
</feature>
<dbReference type="Proteomes" id="UP000552883">
    <property type="component" value="Unassembled WGS sequence"/>
</dbReference>
<keyword evidence="2" id="KW-0732">Signal</keyword>
<dbReference type="EMBL" id="JACHBS010000001">
    <property type="protein sequence ID" value="MBB5618291.1"/>
    <property type="molecule type" value="Genomic_DNA"/>
</dbReference>
<dbReference type="PROSITE" id="PS51257">
    <property type="entry name" value="PROKAR_LIPOPROTEIN"/>
    <property type="match status" value="1"/>
</dbReference>
<name>A0A840X7S5_9MICO</name>
<reference evidence="3 4" key="1">
    <citation type="submission" date="2020-08" db="EMBL/GenBank/DDBJ databases">
        <title>Sequencing the genomes of 1000 actinobacteria strains.</title>
        <authorList>
            <person name="Klenk H.-P."/>
        </authorList>
    </citation>
    <scope>NUCLEOTIDE SEQUENCE [LARGE SCALE GENOMIC DNA]</scope>
    <source>
        <strain evidence="3 4">DSM 23889</strain>
    </source>
</reference>
<gene>
    <name evidence="3" type="ORF">BJ959_001787</name>
</gene>
<dbReference type="OrthoDB" id="5081313at2"/>
<feature type="signal peptide" evidence="2">
    <location>
        <begin position="1"/>
        <end position="22"/>
    </location>
</feature>
<proteinExistence type="predicted"/>
<protein>
    <recommendedName>
        <fullName evidence="5">Lipoprotein</fullName>
    </recommendedName>
</protein>